<feature type="region of interest" description="Disordered" evidence="1">
    <location>
        <begin position="126"/>
        <end position="145"/>
    </location>
</feature>
<keyword evidence="3" id="KW-1185">Reference proteome</keyword>
<organism evidence="2 3">
    <name type="scientific">Ganoderma sinense ZZ0214-1</name>
    <dbReference type="NCBI Taxonomy" id="1077348"/>
    <lineage>
        <taxon>Eukaryota</taxon>
        <taxon>Fungi</taxon>
        <taxon>Dikarya</taxon>
        <taxon>Basidiomycota</taxon>
        <taxon>Agaricomycotina</taxon>
        <taxon>Agaricomycetes</taxon>
        <taxon>Polyporales</taxon>
        <taxon>Polyporaceae</taxon>
        <taxon>Ganoderma</taxon>
    </lineage>
</organism>
<dbReference type="Proteomes" id="UP000230002">
    <property type="component" value="Unassembled WGS sequence"/>
</dbReference>
<dbReference type="AlphaFoldDB" id="A0A2G8SKP5"/>
<dbReference type="EMBL" id="AYKW01000005">
    <property type="protein sequence ID" value="PIL34339.1"/>
    <property type="molecule type" value="Genomic_DNA"/>
</dbReference>
<proteinExistence type="predicted"/>
<evidence type="ECO:0000256" key="1">
    <source>
        <dbReference type="SAM" id="MobiDB-lite"/>
    </source>
</evidence>
<accession>A0A2G8SKP5</accession>
<gene>
    <name evidence="2" type="ORF">GSI_03114</name>
</gene>
<feature type="compositionally biased region" description="Polar residues" evidence="1">
    <location>
        <begin position="126"/>
        <end position="138"/>
    </location>
</feature>
<name>A0A2G8SKP5_9APHY</name>
<reference evidence="2 3" key="1">
    <citation type="journal article" date="2015" name="Sci. Rep.">
        <title>Chromosome-level genome map provides insights into diverse defense mechanisms in the medicinal fungus Ganoderma sinense.</title>
        <authorList>
            <person name="Zhu Y."/>
            <person name="Xu J."/>
            <person name="Sun C."/>
            <person name="Zhou S."/>
            <person name="Xu H."/>
            <person name="Nelson D.R."/>
            <person name="Qian J."/>
            <person name="Song J."/>
            <person name="Luo H."/>
            <person name="Xiang L."/>
            <person name="Li Y."/>
            <person name="Xu Z."/>
            <person name="Ji A."/>
            <person name="Wang L."/>
            <person name="Lu S."/>
            <person name="Hayward A."/>
            <person name="Sun W."/>
            <person name="Li X."/>
            <person name="Schwartz D.C."/>
            <person name="Wang Y."/>
            <person name="Chen S."/>
        </authorList>
    </citation>
    <scope>NUCLEOTIDE SEQUENCE [LARGE SCALE GENOMIC DNA]</scope>
    <source>
        <strain evidence="2 3">ZZ0214-1</strain>
    </source>
</reference>
<evidence type="ECO:0000313" key="2">
    <source>
        <dbReference type="EMBL" id="PIL34339.1"/>
    </source>
</evidence>
<sequence>MSRHVRGLKQAAEENEKAGRELAEEIHSLEKKIVVQRVHMAAHHSNLKEVLGDTEKLEDRVAATYASCRKEAKAIEALRLAVLEVESRRTAPVAHLFALHELNFVGAPRTRIALRWILPTEYTVYSPETSSGTKPHPQQSKRHRQ</sequence>
<comment type="caution">
    <text evidence="2">The sequence shown here is derived from an EMBL/GenBank/DDBJ whole genome shotgun (WGS) entry which is preliminary data.</text>
</comment>
<evidence type="ECO:0000313" key="3">
    <source>
        <dbReference type="Proteomes" id="UP000230002"/>
    </source>
</evidence>
<protein>
    <submittedName>
        <fullName evidence="2">Uncharacterized protein</fullName>
    </submittedName>
</protein>